<evidence type="ECO:0000313" key="1">
    <source>
        <dbReference type="EMBL" id="VDL90997.1"/>
    </source>
</evidence>
<organism evidence="3">
    <name type="scientific">Schistocephalus solidus</name>
    <name type="common">Tapeworm</name>
    <dbReference type="NCBI Taxonomy" id="70667"/>
    <lineage>
        <taxon>Eukaryota</taxon>
        <taxon>Metazoa</taxon>
        <taxon>Spiralia</taxon>
        <taxon>Lophotrochozoa</taxon>
        <taxon>Platyhelminthes</taxon>
        <taxon>Cestoda</taxon>
        <taxon>Eucestoda</taxon>
        <taxon>Diphyllobothriidea</taxon>
        <taxon>Diphyllobothriidae</taxon>
        <taxon>Schistocephalus</taxon>
    </lineage>
</organism>
<evidence type="ECO:0000313" key="3">
    <source>
        <dbReference type="WBParaSite" id="SSLN_0000476701-mRNA-1"/>
    </source>
</evidence>
<keyword evidence="2" id="KW-1185">Reference proteome</keyword>
<accession>A0A183SK64</accession>
<dbReference type="WBParaSite" id="SSLN_0000476701-mRNA-1">
    <property type="protein sequence ID" value="SSLN_0000476701-mRNA-1"/>
    <property type="gene ID" value="SSLN_0000476701"/>
</dbReference>
<reference evidence="3" key="1">
    <citation type="submission" date="2016-06" db="UniProtKB">
        <authorList>
            <consortium name="WormBaseParasite"/>
        </authorList>
    </citation>
    <scope>IDENTIFICATION</scope>
</reference>
<protein>
    <submittedName>
        <fullName evidence="3">SET domain-containing protein</fullName>
    </submittedName>
</protein>
<dbReference type="Proteomes" id="UP000275846">
    <property type="component" value="Unassembled WGS sequence"/>
</dbReference>
<reference evidence="1 2" key="2">
    <citation type="submission" date="2018-11" db="EMBL/GenBank/DDBJ databases">
        <authorList>
            <consortium name="Pathogen Informatics"/>
        </authorList>
    </citation>
    <scope>NUCLEOTIDE SEQUENCE [LARGE SCALE GENOMIC DNA]</scope>
    <source>
        <strain evidence="1 2">NST_G2</strain>
    </source>
</reference>
<dbReference type="AlphaFoldDB" id="A0A183SK64"/>
<dbReference type="EMBL" id="UYSU01032932">
    <property type="protein sequence ID" value="VDL90997.1"/>
    <property type="molecule type" value="Genomic_DNA"/>
</dbReference>
<sequence length="195" mass="21889">MADKDSVSVSTDNGRSTVILNKMDYLHKVKNLLEDCQFYVPCETNPVKMLTAQLNATLLSTKNSGARTTIKGRIASGHVVQFYDLLKVEEGRSSLIHRVARSYHQEWRSESGSSEVDFGSFGLAHTFASHSHYDPETDETVFTVPRLHKKSQFRPYSIYNETMWRAFANGSEAVQVVEALLGIDFSFSPSSSDQK</sequence>
<evidence type="ECO:0000313" key="2">
    <source>
        <dbReference type="Proteomes" id="UP000275846"/>
    </source>
</evidence>
<gene>
    <name evidence="1" type="ORF">SSLN_LOCUS4612</name>
</gene>
<proteinExistence type="predicted"/>
<name>A0A183SK64_SCHSO</name>